<evidence type="ECO:0000259" key="10">
    <source>
        <dbReference type="Pfam" id="PF16177"/>
    </source>
</evidence>
<sequence length="673" mass="74854">MGQVFQAPSGQGSCHSGFLYFCHKPQRQGFEKRSVKQQRRNNRRPLMELEQLLKPKVSYQAPEAQRNQANLSDFWAEYTRSLQDPEAFWGEQARRFHWFRPFGQVLEWNFPDHRWFVGGQTNITYNALDRHAQGAKRNQVALLYLSEDGSEQKLTYGELLDRVSRFASGLRALGVEKGDRVIIYMPLTLEGVIAMLACARIGAIHSVVYAGLGVSALRERIMDAGARLVIAGDVSYRRGKPVDLESIVLQAIEDLDLHTIWFCRNKAVPEGPRFHDFNNLLWSHKPEAEAVPLDSEHPLFILYTSGSTGKPKGVVHVHGGYMVGTAYHLRTFFDVKDSDVYWATSDIGWIVGHSYIVYAPLLEGVTSVLREGAPDHPNPAAIWQAVERYRVNVMFTAPTAVRMFMKFGPEWPARHDLSSLRFIGVAGEPLNPEAWQWAVEHLMEGGQRGFVADNWWQTELGGPTLGTPLTLEGRPGFVGVPLPGVEATVVDAEGHEVAPGTGGLLALKRPFPHMMRTVWGNHARYAQYWTEIPGHVYAAGDVASKTPEGYFAVLGRADDVLNVAGHRIGTADVESALVSHPAVAEAAVIGVPDPVKGENIKAFVVLRVGHEKTEALRDEIVQHVRLELGPIATPGELVFLDKLPKTRSGKILRRLLKAQEMGRDPGDLSTLEE</sequence>
<dbReference type="Pfam" id="PF00501">
    <property type="entry name" value="AMP-binding"/>
    <property type="match status" value="1"/>
</dbReference>
<evidence type="ECO:0000256" key="1">
    <source>
        <dbReference type="ARBA" id="ARBA00006432"/>
    </source>
</evidence>
<dbReference type="NCBIfam" id="TIGR02188">
    <property type="entry name" value="Ac_CoA_lig_AcsA"/>
    <property type="match status" value="1"/>
</dbReference>
<comment type="similarity">
    <text evidence="1">Belongs to the ATP-dependent AMP-binding enzyme family.</text>
</comment>
<dbReference type="GO" id="GO:0005829">
    <property type="term" value="C:cytosol"/>
    <property type="evidence" value="ECO:0007669"/>
    <property type="project" value="TreeGrafter"/>
</dbReference>
<evidence type="ECO:0000256" key="5">
    <source>
        <dbReference type="ARBA" id="ARBA00022840"/>
    </source>
</evidence>
<evidence type="ECO:0000256" key="6">
    <source>
        <dbReference type="ARBA" id="ARBA00022990"/>
    </source>
</evidence>
<dbReference type="PANTHER" id="PTHR24095:SF14">
    <property type="entry name" value="ACETYL-COENZYME A SYNTHETASE 1"/>
    <property type="match status" value="1"/>
</dbReference>
<keyword evidence="3 11" id="KW-0436">Ligase</keyword>
<accession>M9X5M1</accession>
<dbReference type="NCBIfam" id="NF001208">
    <property type="entry name" value="PRK00174.1"/>
    <property type="match status" value="1"/>
</dbReference>
<dbReference type="Proteomes" id="UP000013026">
    <property type="component" value="Chromosome"/>
</dbReference>
<keyword evidence="6" id="KW-0007">Acetylation</keyword>
<dbReference type="InterPro" id="IPR032387">
    <property type="entry name" value="ACAS_N"/>
</dbReference>
<organism evidence="11 12">
    <name type="scientific">Meiothermus ruber (strain ATCC 35948 / DSM 1279 / VKM B-1258 / 21)</name>
    <name type="common">Thermus ruber</name>
    <dbReference type="NCBI Taxonomy" id="504728"/>
    <lineage>
        <taxon>Bacteria</taxon>
        <taxon>Thermotogati</taxon>
        <taxon>Deinococcota</taxon>
        <taxon>Deinococci</taxon>
        <taxon>Thermales</taxon>
        <taxon>Thermaceae</taxon>
        <taxon>Meiothermus</taxon>
    </lineage>
</organism>
<dbReference type="InterPro" id="IPR045851">
    <property type="entry name" value="AMP-bd_C_sf"/>
</dbReference>
<feature type="domain" description="Acetyl-coenzyme A synthetase N-terminal" evidence="10">
    <location>
        <begin position="77"/>
        <end position="127"/>
    </location>
</feature>
<evidence type="ECO:0000259" key="8">
    <source>
        <dbReference type="Pfam" id="PF00501"/>
    </source>
</evidence>
<evidence type="ECO:0000259" key="9">
    <source>
        <dbReference type="Pfam" id="PF13193"/>
    </source>
</evidence>
<dbReference type="Pfam" id="PF13193">
    <property type="entry name" value="AMP-binding_C"/>
    <property type="match status" value="1"/>
</dbReference>
<dbReference type="InterPro" id="IPR025110">
    <property type="entry name" value="AMP-bd_C"/>
</dbReference>
<evidence type="ECO:0000313" key="12">
    <source>
        <dbReference type="Proteomes" id="UP000013026"/>
    </source>
</evidence>
<evidence type="ECO:0000256" key="3">
    <source>
        <dbReference type="ARBA" id="ARBA00022598"/>
    </source>
</evidence>
<dbReference type="InterPro" id="IPR011904">
    <property type="entry name" value="Ac_CoA_lig"/>
</dbReference>
<evidence type="ECO:0000256" key="7">
    <source>
        <dbReference type="NCBIfam" id="TIGR02188"/>
    </source>
</evidence>
<dbReference type="PROSITE" id="PS00455">
    <property type="entry name" value="AMP_BINDING"/>
    <property type="match status" value="1"/>
</dbReference>
<dbReference type="STRING" id="504728.K649_06160"/>
<dbReference type="Pfam" id="PF16177">
    <property type="entry name" value="ACAS_N"/>
    <property type="match status" value="1"/>
</dbReference>
<evidence type="ECO:0000313" key="11">
    <source>
        <dbReference type="EMBL" id="AGK04532.1"/>
    </source>
</evidence>
<dbReference type="SUPFAM" id="SSF56801">
    <property type="entry name" value="Acetyl-CoA synthetase-like"/>
    <property type="match status" value="1"/>
</dbReference>
<dbReference type="KEGG" id="mre:K649_06160"/>
<dbReference type="GO" id="GO:0005524">
    <property type="term" value="F:ATP binding"/>
    <property type="evidence" value="ECO:0007669"/>
    <property type="project" value="UniProtKB-KW"/>
</dbReference>
<keyword evidence="4" id="KW-0547">Nucleotide-binding</keyword>
<feature type="domain" description="AMP-dependent synthetase/ligase" evidence="8">
    <location>
        <begin position="129"/>
        <end position="518"/>
    </location>
</feature>
<dbReference type="PANTHER" id="PTHR24095">
    <property type="entry name" value="ACETYL-COENZYME A SYNTHETASE"/>
    <property type="match status" value="1"/>
</dbReference>
<dbReference type="InterPro" id="IPR020845">
    <property type="entry name" value="AMP-binding_CS"/>
</dbReference>
<dbReference type="GO" id="GO:0003987">
    <property type="term" value="F:acetate-CoA ligase activity"/>
    <property type="evidence" value="ECO:0007669"/>
    <property type="project" value="UniProtKB-UniRule"/>
</dbReference>
<proteinExistence type="inferred from homology"/>
<evidence type="ECO:0000256" key="2">
    <source>
        <dbReference type="ARBA" id="ARBA00013275"/>
    </source>
</evidence>
<dbReference type="eggNOG" id="COG0365">
    <property type="taxonomic scope" value="Bacteria"/>
</dbReference>
<feature type="domain" description="AMP-binding enzyme C-terminal" evidence="9">
    <location>
        <begin position="573"/>
        <end position="650"/>
    </location>
</feature>
<dbReference type="EMBL" id="CP005385">
    <property type="protein sequence ID" value="AGK04532.1"/>
    <property type="molecule type" value="Genomic_DNA"/>
</dbReference>
<dbReference type="AlphaFoldDB" id="M9X5M1"/>
<dbReference type="GO" id="GO:0016208">
    <property type="term" value="F:AMP binding"/>
    <property type="evidence" value="ECO:0007669"/>
    <property type="project" value="InterPro"/>
</dbReference>
<protein>
    <recommendedName>
        <fullName evidence="2 7">Acetate--CoA ligase</fullName>
        <ecNumber evidence="2 7">6.2.1.1</ecNumber>
    </recommendedName>
</protein>
<keyword evidence="5" id="KW-0067">ATP-binding</keyword>
<reference evidence="11 12" key="1">
    <citation type="submission" date="2013-04" db="EMBL/GenBank/DDBJ databases">
        <authorList>
            <person name="Chin J."/>
            <person name="Alexander D.H."/>
            <person name="Marks P."/>
            <person name="Korlach J."/>
            <person name="Clum A."/>
            <person name="Copeland A."/>
        </authorList>
    </citation>
    <scope>NUCLEOTIDE SEQUENCE [LARGE SCALE GENOMIC DNA]</scope>
    <source>
        <strain evidence="12">ATCC 35948 / DSM 1279 / VKM B-1258 / 21</strain>
    </source>
</reference>
<name>M9X5M1_MEIRD</name>
<dbReference type="InterPro" id="IPR000873">
    <property type="entry name" value="AMP-dep_synth/lig_dom"/>
</dbReference>
<evidence type="ECO:0000256" key="4">
    <source>
        <dbReference type="ARBA" id="ARBA00022741"/>
    </source>
</evidence>
<gene>
    <name evidence="11" type="ORF">K649_06160</name>
</gene>
<dbReference type="Gene3D" id="3.40.50.12780">
    <property type="entry name" value="N-terminal domain of ligase-like"/>
    <property type="match status" value="1"/>
</dbReference>
<dbReference type="PATRIC" id="fig|504728.9.peg.1268"/>
<dbReference type="Gene3D" id="3.30.300.30">
    <property type="match status" value="1"/>
</dbReference>
<dbReference type="GO" id="GO:0019427">
    <property type="term" value="P:acetyl-CoA biosynthetic process from acetate"/>
    <property type="evidence" value="ECO:0007669"/>
    <property type="project" value="UniProtKB-UniRule"/>
</dbReference>
<dbReference type="EC" id="6.2.1.1" evidence="2 7"/>
<dbReference type="InterPro" id="IPR042099">
    <property type="entry name" value="ANL_N_sf"/>
</dbReference>